<evidence type="ECO:0000313" key="3">
    <source>
        <dbReference type="Proteomes" id="UP000238413"/>
    </source>
</evidence>
<accession>A0ABN5HVZ9</accession>
<proteinExistence type="predicted"/>
<feature type="signal peptide" evidence="1">
    <location>
        <begin position="1"/>
        <end position="32"/>
    </location>
</feature>
<keyword evidence="3" id="KW-1185">Reference proteome</keyword>
<dbReference type="Proteomes" id="UP000238413">
    <property type="component" value="Chromosome"/>
</dbReference>
<dbReference type="RefSeq" id="WP_099502702.1">
    <property type="nucleotide sequence ID" value="NZ_CP026652.1"/>
</dbReference>
<reference evidence="2 3" key="1">
    <citation type="submission" date="2018-02" db="EMBL/GenBank/DDBJ databases">
        <title>Complete genome sequence of Streptomyces dengpaensis, the producer of angucyclines.</title>
        <authorList>
            <person name="Yumei L."/>
        </authorList>
    </citation>
    <scope>NUCLEOTIDE SEQUENCE [LARGE SCALE GENOMIC DNA]</scope>
    <source>
        <strain evidence="2 3">XZHG99</strain>
    </source>
</reference>
<dbReference type="EMBL" id="CP026652">
    <property type="protein sequence ID" value="AVH55311.1"/>
    <property type="molecule type" value="Genomic_DNA"/>
</dbReference>
<evidence type="ECO:0008006" key="4">
    <source>
        <dbReference type="Google" id="ProtNLM"/>
    </source>
</evidence>
<keyword evidence="1" id="KW-0732">Signal</keyword>
<gene>
    <name evidence="2" type="ORF">C4B68_05365</name>
</gene>
<sequence length="183" mass="19914">MKPLRFRQTTRALAVVALAGSTLAVFTPPAQAADPLYSGSRVFDVAIPGARYQGTLTWWITGDPQLIESVPPTTHAQIAGLVSDTAPDDARAVAYVAYETVPYERNCVDFGQPPPLCTFDPDESRRQFNLPQYVGDATPNGATRTANWSHSEEGGQIENAQVVVCIEQWRYDPDRVITCSDGG</sequence>
<name>A0ABN5HVZ9_9ACTN</name>
<protein>
    <recommendedName>
        <fullName evidence="4">Secreted protein</fullName>
    </recommendedName>
</protein>
<organism evidence="2 3">
    <name type="scientific">Streptomyces dengpaensis</name>
    <dbReference type="NCBI Taxonomy" id="2049881"/>
    <lineage>
        <taxon>Bacteria</taxon>
        <taxon>Bacillati</taxon>
        <taxon>Actinomycetota</taxon>
        <taxon>Actinomycetes</taxon>
        <taxon>Kitasatosporales</taxon>
        <taxon>Streptomycetaceae</taxon>
        <taxon>Streptomyces</taxon>
    </lineage>
</organism>
<feature type="chain" id="PRO_5046532929" description="Secreted protein" evidence="1">
    <location>
        <begin position="33"/>
        <end position="183"/>
    </location>
</feature>
<evidence type="ECO:0000313" key="2">
    <source>
        <dbReference type="EMBL" id="AVH55311.1"/>
    </source>
</evidence>
<evidence type="ECO:0000256" key="1">
    <source>
        <dbReference type="SAM" id="SignalP"/>
    </source>
</evidence>